<keyword evidence="3 8" id="KW-0663">Pyridoxal phosphate</keyword>
<comment type="caution">
    <text evidence="11">The sequence shown here is derived from an EMBL/GenBank/DDBJ whole genome shotgun (WGS) entry which is preliminary data.</text>
</comment>
<feature type="modified residue" description="N6-(pyridoxal phosphate)lysine" evidence="8">
    <location>
        <position position="200"/>
    </location>
</feature>
<evidence type="ECO:0000313" key="11">
    <source>
        <dbReference type="EMBL" id="TBT84969.1"/>
    </source>
</evidence>
<accession>A0A4Q9KEJ5</accession>
<dbReference type="InterPro" id="IPR015422">
    <property type="entry name" value="PyrdxlP-dep_Trfase_small"/>
</dbReference>
<dbReference type="EC" id="4.4.1.2" evidence="4"/>
<dbReference type="InterPro" id="IPR015424">
    <property type="entry name" value="PyrdxlP-dep_Trfase"/>
</dbReference>
<dbReference type="RefSeq" id="WP_131167882.1">
    <property type="nucleotide sequence ID" value="NZ_SDMQ01000006.1"/>
</dbReference>
<dbReference type="PANTHER" id="PTHR11808:SF15">
    <property type="entry name" value="CYSTATHIONINE GAMMA-LYASE"/>
    <property type="match status" value="1"/>
</dbReference>
<evidence type="ECO:0000256" key="4">
    <source>
        <dbReference type="ARBA" id="ARBA00047175"/>
    </source>
</evidence>
<comment type="catalytic activity">
    <reaction evidence="7">
        <text>L-methionine + H2O = methanethiol + 2-oxobutanoate + NH4(+)</text>
        <dbReference type="Rhea" id="RHEA:23800"/>
        <dbReference type="ChEBI" id="CHEBI:15377"/>
        <dbReference type="ChEBI" id="CHEBI:16007"/>
        <dbReference type="ChEBI" id="CHEBI:16763"/>
        <dbReference type="ChEBI" id="CHEBI:28938"/>
        <dbReference type="ChEBI" id="CHEBI:57844"/>
        <dbReference type="EC" id="4.4.1.11"/>
    </reaction>
    <physiologicalReaction direction="left-to-right" evidence="7">
        <dbReference type="Rhea" id="RHEA:23801"/>
    </physiologicalReaction>
</comment>
<evidence type="ECO:0000256" key="5">
    <source>
        <dbReference type="ARBA" id="ARBA00047199"/>
    </source>
</evidence>
<dbReference type="PIRSF" id="PIRSF001434">
    <property type="entry name" value="CGS"/>
    <property type="match status" value="1"/>
</dbReference>
<dbReference type="GO" id="GO:0008483">
    <property type="term" value="F:transaminase activity"/>
    <property type="evidence" value="ECO:0007669"/>
    <property type="project" value="UniProtKB-KW"/>
</dbReference>
<dbReference type="GO" id="GO:0004123">
    <property type="term" value="F:cystathionine gamma-lyase activity"/>
    <property type="evidence" value="ECO:0007669"/>
    <property type="project" value="TreeGrafter"/>
</dbReference>
<dbReference type="GO" id="GO:0005737">
    <property type="term" value="C:cytoplasm"/>
    <property type="evidence" value="ECO:0007669"/>
    <property type="project" value="TreeGrafter"/>
</dbReference>
<reference evidence="11 12" key="1">
    <citation type="submission" date="2019-01" db="EMBL/GenBank/DDBJ databases">
        <title>Lactibacter flavus gen. nov., sp. nov., a novel bacterium of the family Propionibacteriaceae isolated from raw milk and dairy products.</title>
        <authorList>
            <person name="Huptas C."/>
            <person name="Wenning M."/>
            <person name="Breitenwieser F."/>
            <person name="Doll E."/>
            <person name="Von Neubeck M."/>
            <person name="Busse H.-J."/>
            <person name="Scherer S."/>
        </authorList>
    </citation>
    <scope>NUCLEOTIDE SEQUENCE [LARGE SCALE GENOMIC DNA]</scope>
    <source>
        <strain evidence="11 12">KCTC 33808</strain>
    </source>
</reference>
<dbReference type="FunFam" id="3.40.640.10:FF:000046">
    <property type="entry name" value="Cystathionine gamma-lyase"/>
    <property type="match status" value="1"/>
</dbReference>
<evidence type="ECO:0000256" key="8">
    <source>
        <dbReference type="PIRSR" id="PIRSR001434-2"/>
    </source>
</evidence>
<evidence type="ECO:0000256" key="6">
    <source>
        <dbReference type="ARBA" id="ARBA00048780"/>
    </source>
</evidence>
<keyword evidence="11" id="KW-0808">Transferase</keyword>
<keyword evidence="11" id="KW-0032">Aminotransferase</keyword>
<dbReference type="Pfam" id="PF01053">
    <property type="entry name" value="Cys_Met_Meta_PP"/>
    <property type="match status" value="1"/>
</dbReference>
<dbReference type="Gene3D" id="3.40.640.10">
    <property type="entry name" value="Type I PLP-dependent aspartate aminotransferase-like (Major domain)"/>
    <property type="match status" value="1"/>
</dbReference>
<evidence type="ECO:0000256" key="2">
    <source>
        <dbReference type="ARBA" id="ARBA00009077"/>
    </source>
</evidence>
<dbReference type="GO" id="GO:0019343">
    <property type="term" value="P:cysteine biosynthetic process via cystathionine"/>
    <property type="evidence" value="ECO:0007669"/>
    <property type="project" value="TreeGrafter"/>
</dbReference>
<dbReference type="GO" id="GO:0018826">
    <property type="term" value="F:methionine gamma-lyase activity"/>
    <property type="evidence" value="ECO:0007669"/>
    <property type="project" value="UniProtKB-EC"/>
</dbReference>
<gene>
    <name evidence="11" type="ORF">ET989_07250</name>
</gene>
<name>A0A4Q9KEJ5_9ACTN</name>
<dbReference type="GO" id="GO:0003962">
    <property type="term" value="F:cystathionine gamma-synthase activity"/>
    <property type="evidence" value="ECO:0007669"/>
    <property type="project" value="TreeGrafter"/>
</dbReference>
<comment type="cofactor">
    <cofactor evidence="1 9">
        <name>pyridoxal 5'-phosphate</name>
        <dbReference type="ChEBI" id="CHEBI:597326"/>
    </cofactor>
</comment>
<dbReference type="InterPro" id="IPR000277">
    <property type="entry name" value="Cys/Met-Metab_PyrdxlP-dep_enz"/>
</dbReference>
<evidence type="ECO:0000256" key="1">
    <source>
        <dbReference type="ARBA" id="ARBA00001933"/>
    </source>
</evidence>
<comment type="similarity">
    <text evidence="2 9">Belongs to the trans-sulfuration enzymes family.</text>
</comment>
<evidence type="ECO:0000313" key="12">
    <source>
        <dbReference type="Proteomes" id="UP000292373"/>
    </source>
</evidence>
<dbReference type="PROSITE" id="PS00868">
    <property type="entry name" value="CYS_MET_METAB_PP"/>
    <property type="match status" value="1"/>
</dbReference>
<dbReference type="GO" id="GO:0030170">
    <property type="term" value="F:pyridoxal phosphate binding"/>
    <property type="evidence" value="ECO:0007669"/>
    <property type="project" value="InterPro"/>
</dbReference>
<sequence length="375" mass="39564">MTGHADGLAPETRAVALGRPPRTPGSAVNPPVELTSTHVTPGDFADGVPIYGRYTNATWAALEEVLGGLEHGRAVTFASGMAAGTALFALVPRGARVVMGETSYNAMLALARELDAVGDLRLTLVDVADTDAVRAALPGADWLLLESPTNPLLEVADLPALIAAARDADVRVGVDNTFATPLLQNPLDLGADVVLHSATKYLAGHSDVLLGALVTTDDALHERLVDHRTLRGAIPGPFEAWLALRGVRTLGVRLARQQETAAELARRLAEHPAVARVRYPGLPDDAGHAVAARTMRGFGAMVAIEPVGGREAATAVTQRVRLWTPATSLGGVESLIERRRRIPSEPTTVPEALLRLSVGLEDVEDLWRDLDAALG</sequence>
<comment type="catalytic activity">
    <reaction evidence="6">
        <text>L-homocysteine + H2O = 2-oxobutanoate + hydrogen sulfide + NH4(+) + H(+)</text>
        <dbReference type="Rhea" id="RHEA:14501"/>
        <dbReference type="ChEBI" id="CHEBI:15377"/>
        <dbReference type="ChEBI" id="CHEBI:15378"/>
        <dbReference type="ChEBI" id="CHEBI:16763"/>
        <dbReference type="ChEBI" id="CHEBI:28938"/>
        <dbReference type="ChEBI" id="CHEBI:29919"/>
        <dbReference type="ChEBI" id="CHEBI:58199"/>
        <dbReference type="EC" id="4.4.1.2"/>
    </reaction>
    <physiologicalReaction direction="left-to-right" evidence="6">
        <dbReference type="Rhea" id="RHEA:14502"/>
    </physiologicalReaction>
</comment>
<proteinExistence type="inferred from homology"/>
<protein>
    <recommendedName>
        <fullName evidence="4">homocysteine desulfhydrase</fullName>
        <ecNumber evidence="4">4.4.1.2</ecNumber>
    </recommendedName>
    <alternativeName>
        <fullName evidence="5">Homocysteine desulfhydrase</fullName>
    </alternativeName>
</protein>
<feature type="region of interest" description="Disordered" evidence="10">
    <location>
        <begin position="1"/>
        <end position="39"/>
    </location>
</feature>
<dbReference type="CDD" id="cd00614">
    <property type="entry name" value="CGS_like"/>
    <property type="match status" value="1"/>
</dbReference>
<dbReference type="SUPFAM" id="SSF53383">
    <property type="entry name" value="PLP-dependent transferases"/>
    <property type="match status" value="1"/>
</dbReference>
<evidence type="ECO:0000256" key="3">
    <source>
        <dbReference type="ARBA" id="ARBA00022898"/>
    </source>
</evidence>
<dbReference type="PANTHER" id="PTHR11808">
    <property type="entry name" value="TRANS-SULFURATION ENZYME FAMILY MEMBER"/>
    <property type="match status" value="1"/>
</dbReference>
<dbReference type="AlphaFoldDB" id="A0A4Q9KEJ5"/>
<keyword evidence="12" id="KW-1185">Reference proteome</keyword>
<evidence type="ECO:0000256" key="9">
    <source>
        <dbReference type="RuleBase" id="RU362118"/>
    </source>
</evidence>
<organism evidence="11 12">
    <name type="scientific">Propioniciclava sinopodophylli</name>
    <dbReference type="NCBI Taxonomy" id="1837344"/>
    <lineage>
        <taxon>Bacteria</taxon>
        <taxon>Bacillati</taxon>
        <taxon>Actinomycetota</taxon>
        <taxon>Actinomycetes</taxon>
        <taxon>Propionibacteriales</taxon>
        <taxon>Propionibacteriaceae</taxon>
        <taxon>Propioniciclava</taxon>
    </lineage>
</organism>
<dbReference type="Gene3D" id="3.90.1150.10">
    <property type="entry name" value="Aspartate Aminotransferase, domain 1"/>
    <property type="match status" value="1"/>
</dbReference>
<dbReference type="InterPro" id="IPR054542">
    <property type="entry name" value="Cys_met_metab_PP"/>
</dbReference>
<dbReference type="Proteomes" id="UP000292373">
    <property type="component" value="Unassembled WGS sequence"/>
</dbReference>
<dbReference type="OrthoDB" id="9780685at2"/>
<evidence type="ECO:0000256" key="10">
    <source>
        <dbReference type="SAM" id="MobiDB-lite"/>
    </source>
</evidence>
<dbReference type="EMBL" id="SDMQ01000006">
    <property type="protein sequence ID" value="TBT84969.1"/>
    <property type="molecule type" value="Genomic_DNA"/>
</dbReference>
<dbReference type="GO" id="GO:0019346">
    <property type="term" value="P:transsulfuration"/>
    <property type="evidence" value="ECO:0007669"/>
    <property type="project" value="InterPro"/>
</dbReference>
<dbReference type="GO" id="GO:0047982">
    <property type="term" value="F:homocysteine desulfhydrase activity"/>
    <property type="evidence" value="ECO:0007669"/>
    <property type="project" value="UniProtKB-EC"/>
</dbReference>
<evidence type="ECO:0000256" key="7">
    <source>
        <dbReference type="ARBA" id="ARBA00052699"/>
    </source>
</evidence>
<dbReference type="InterPro" id="IPR015421">
    <property type="entry name" value="PyrdxlP-dep_Trfase_major"/>
</dbReference>